<feature type="region of interest" description="Disordered" evidence="1">
    <location>
        <begin position="19"/>
        <end position="57"/>
    </location>
</feature>
<dbReference type="EMBL" id="UYRR01021139">
    <property type="protein sequence ID" value="VDK30840.1"/>
    <property type="molecule type" value="Genomic_DNA"/>
</dbReference>
<dbReference type="WBParaSite" id="ASIM_0000835801-mRNA-1">
    <property type="protein sequence ID" value="ASIM_0000835801-mRNA-1"/>
    <property type="gene ID" value="ASIM_0000835801"/>
</dbReference>
<dbReference type="Proteomes" id="UP000267096">
    <property type="component" value="Unassembled WGS sequence"/>
</dbReference>
<dbReference type="AlphaFoldDB" id="A0A0M3JL31"/>
<protein>
    <submittedName>
        <fullName evidence="4">Antitoxin</fullName>
    </submittedName>
</protein>
<evidence type="ECO:0000313" key="3">
    <source>
        <dbReference type="Proteomes" id="UP000267096"/>
    </source>
</evidence>
<accession>A0A0M3JL31</accession>
<feature type="compositionally biased region" description="Polar residues" evidence="1">
    <location>
        <begin position="32"/>
        <end position="50"/>
    </location>
</feature>
<name>A0A0M3JL31_ANISI</name>
<gene>
    <name evidence="2" type="ORF">ASIM_LOCUS8112</name>
</gene>
<organism evidence="4">
    <name type="scientific">Anisakis simplex</name>
    <name type="common">Herring worm</name>
    <dbReference type="NCBI Taxonomy" id="6269"/>
    <lineage>
        <taxon>Eukaryota</taxon>
        <taxon>Metazoa</taxon>
        <taxon>Ecdysozoa</taxon>
        <taxon>Nematoda</taxon>
        <taxon>Chromadorea</taxon>
        <taxon>Rhabditida</taxon>
        <taxon>Spirurina</taxon>
        <taxon>Ascaridomorpha</taxon>
        <taxon>Ascaridoidea</taxon>
        <taxon>Anisakidae</taxon>
        <taxon>Anisakis</taxon>
        <taxon>Anisakis simplex complex</taxon>
    </lineage>
</organism>
<evidence type="ECO:0000256" key="1">
    <source>
        <dbReference type="SAM" id="MobiDB-lite"/>
    </source>
</evidence>
<keyword evidence="3" id="KW-1185">Reference proteome</keyword>
<sequence>MDRLKKFLTDKKVSKSFKRAGTGHRLTEDTSKYASIQAGSMQRGASSQSQDRPETSVERIAAADVAAQAAYKRMNLGAKN</sequence>
<evidence type="ECO:0000313" key="2">
    <source>
        <dbReference type="EMBL" id="VDK30840.1"/>
    </source>
</evidence>
<reference evidence="4" key="1">
    <citation type="submission" date="2017-02" db="UniProtKB">
        <authorList>
            <consortium name="WormBaseParasite"/>
        </authorList>
    </citation>
    <scope>IDENTIFICATION</scope>
</reference>
<reference evidence="2 3" key="2">
    <citation type="submission" date="2018-11" db="EMBL/GenBank/DDBJ databases">
        <authorList>
            <consortium name="Pathogen Informatics"/>
        </authorList>
    </citation>
    <scope>NUCLEOTIDE SEQUENCE [LARGE SCALE GENOMIC DNA]</scope>
</reference>
<evidence type="ECO:0000313" key="4">
    <source>
        <dbReference type="WBParaSite" id="ASIM_0000835801-mRNA-1"/>
    </source>
</evidence>
<proteinExistence type="predicted"/>